<feature type="domain" description="Fibrobacter succinogenes major paralogous" evidence="2">
    <location>
        <begin position="373"/>
        <end position="456"/>
    </location>
</feature>
<dbReference type="AlphaFoldDB" id="A0A380RTW3"/>
<evidence type="ECO:0000313" key="3">
    <source>
        <dbReference type="EMBL" id="SUQ18946.1"/>
    </source>
</evidence>
<protein>
    <submittedName>
        <fullName evidence="3">Major paralogous domain-containing protein</fullName>
    </submittedName>
</protein>
<evidence type="ECO:0000259" key="2">
    <source>
        <dbReference type="Pfam" id="PF09603"/>
    </source>
</evidence>
<keyword evidence="1" id="KW-0732">Signal</keyword>
<dbReference type="RefSeq" id="WP_109571752.1">
    <property type="nucleotide sequence ID" value="NZ_UHJL01000001.1"/>
</dbReference>
<evidence type="ECO:0000313" key="4">
    <source>
        <dbReference type="Proteomes" id="UP000255423"/>
    </source>
</evidence>
<gene>
    <name evidence="3" type="ORF">SAMN05661053_0169</name>
</gene>
<reference evidence="3 4" key="1">
    <citation type="submission" date="2017-08" db="EMBL/GenBank/DDBJ databases">
        <authorList>
            <person name="de Groot N.N."/>
        </authorList>
    </citation>
    <scope>NUCLEOTIDE SEQUENCE [LARGE SCALE GENOMIC DNA]</scope>
    <source>
        <strain evidence="3 4">HM2</strain>
    </source>
</reference>
<organism evidence="3 4">
    <name type="scientific">Fibrobacter succinogenes</name>
    <name type="common">Bacteroides succinogenes</name>
    <dbReference type="NCBI Taxonomy" id="833"/>
    <lineage>
        <taxon>Bacteria</taxon>
        <taxon>Pseudomonadati</taxon>
        <taxon>Fibrobacterota</taxon>
        <taxon>Fibrobacteria</taxon>
        <taxon>Fibrobacterales</taxon>
        <taxon>Fibrobacteraceae</taxon>
        <taxon>Fibrobacter</taxon>
    </lineage>
</organism>
<feature type="signal peptide" evidence="1">
    <location>
        <begin position="1"/>
        <end position="20"/>
    </location>
</feature>
<dbReference type="InterPro" id="IPR011871">
    <property type="entry name" value="Fib_succ_major"/>
</dbReference>
<proteinExistence type="predicted"/>
<dbReference type="PROSITE" id="PS51257">
    <property type="entry name" value="PROKAR_LIPOPROTEIN"/>
    <property type="match status" value="1"/>
</dbReference>
<sequence>MKYFSLKLFSSLTLIASICACVDSNVAGGISEETEGVVAITDKTIAGVSQKGPFAKGSSVYLKETKADGSLTPTGKEFYATIRNNKGQFKIENINLESQYALLTVEGYYTRESTNMFSSCAISLNAATDLSKRNSTNINLLTHFEYQRILNLVKAGASFTNAKAQAEKEIFAAFGYEKPDRTAEDLDITGESEEDRILKNISAMVDKNFHTEYNITPCEEVRDVIDSMARNFADDGTFTQDLTAKIAAYTYAYQQAYQSKDTSNILSRYLNQYEGITCTQDKAGERHRLQKTLSIAKTEHFIYSDTSNKATITSKKYDYVYAICTSNDWQLRTNEDYEDTSNAIEHQVGSVTDSRDGKTYKTTSVTIAGKTYEWMAENLKYAGTSASNVDDNQKGIYTWTEAIAQSNSKIYSQFGKDSIYQGICPENWHIPTSLEWKALIEHVGSPSKLYSKNWDKFYFTGKTLNDIIEFGAEPTFFDWIVPETPSFTPYAHFIAYSLDISVYTQSTNVQSGLYNLDYSGDYIIDNEPLKTSVFYSVLLGSTPRLTEKSDIRPPYLIVSGETYNEYNYLKSMSEHVPEPQWTNEYSWNTIYKIFKSNALNLKVNVRCVKD</sequence>
<dbReference type="Proteomes" id="UP000255423">
    <property type="component" value="Unassembled WGS sequence"/>
</dbReference>
<name>A0A380RTW3_FIBSU</name>
<feature type="chain" id="PRO_5016689512" evidence="1">
    <location>
        <begin position="21"/>
        <end position="610"/>
    </location>
</feature>
<accession>A0A380RTW3</accession>
<dbReference type="EMBL" id="UHJL01000001">
    <property type="protein sequence ID" value="SUQ18946.1"/>
    <property type="molecule type" value="Genomic_DNA"/>
</dbReference>
<dbReference type="NCBIfam" id="TIGR02145">
    <property type="entry name" value="Fib_succ_major"/>
    <property type="match status" value="1"/>
</dbReference>
<dbReference type="Pfam" id="PF09603">
    <property type="entry name" value="Fib_succ_major"/>
    <property type="match status" value="1"/>
</dbReference>
<evidence type="ECO:0000256" key="1">
    <source>
        <dbReference type="SAM" id="SignalP"/>
    </source>
</evidence>